<feature type="coiled-coil region" evidence="2">
    <location>
        <begin position="203"/>
        <end position="336"/>
    </location>
</feature>
<feature type="domain" description="ODAD1 central coiled coil region" evidence="4">
    <location>
        <begin position="1"/>
        <end position="96"/>
    </location>
</feature>
<keyword evidence="1 2" id="KW-0175">Coiled coil</keyword>
<dbReference type="EMBL" id="JASPKY010000277">
    <property type="protein sequence ID" value="KAK9711613.1"/>
    <property type="molecule type" value="Genomic_DNA"/>
</dbReference>
<feature type="region of interest" description="Disordered" evidence="3">
    <location>
        <begin position="69"/>
        <end position="98"/>
    </location>
</feature>
<reference evidence="5 6" key="1">
    <citation type="journal article" date="2024" name="BMC Genomics">
        <title>De novo assembly and annotation of Popillia japonica's genome with initial clues to its potential as an invasive pest.</title>
        <authorList>
            <person name="Cucini C."/>
            <person name="Boschi S."/>
            <person name="Funari R."/>
            <person name="Cardaioli E."/>
            <person name="Iannotti N."/>
            <person name="Marturano G."/>
            <person name="Paoli F."/>
            <person name="Bruttini M."/>
            <person name="Carapelli A."/>
            <person name="Frati F."/>
            <person name="Nardi F."/>
        </authorList>
    </citation>
    <scope>NUCLEOTIDE SEQUENCE [LARGE SCALE GENOMIC DNA]</scope>
    <source>
        <strain evidence="5">DMR45628</strain>
    </source>
</reference>
<feature type="compositionally biased region" description="Basic and acidic residues" evidence="3">
    <location>
        <begin position="69"/>
        <end position="95"/>
    </location>
</feature>
<feature type="compositionally biased region" description="Basic and acidic residues" evidence="3">
    <location>
        <begin position="159"/>
        <end position="185"/>
    </location>
</feature>
<keyword evidence="6" id="KW-1185">Reference proteome</keyword>
<comment type="caution">
    <text evidence="5">The sequence shown here is derived from an EMBL/GenBank/DDBJ whole genome shotgun (WGS) entry which is preliminary data.</text>
</comment>
<evidence type="ECO:0000256" key="3">
    <source>
        <dbReference type="SAM" id="MobiDB-lite"/>
    </source>
</evidence>
<protein>
    <recommendedName>
        <fullName evidence="4">ODAD1 central coiled coil region domain-containing protein</fullName>
    </recommendedName>
</protein>
<feature type="region of interest" description="Disordered" evidence="3">
    <location>
        <begin position="159"/>
        <end position="198"/>
    </location>
</feature>
<gene>
    <name evidence="5" type="ORF">QE152_g25356</name>
</gene>
<dbReference type="InterPro" id="IPR049258">
    <property type="entry name" value="ODAD1_CC"/>
</dbReference>
<evidence type="ECO:0000313" key="6">
    <source>
        <dbReference type="Proteomes" id="UP001458880"/>
    </source>
</evidence>
<dbReference type="Proteomes" id="UP001458880">
    <property type="component" value="Unassembled WGS sequence"/>
</dbReference>
<dbReference type="PANTHER" id="PTHR21694">
    <property type="entry name" value="COILED-COIL DOMAIN-CONTAINING PROTEIN 63"/>
    <property type="match status" value="1"/>
</dbReference>
<dbReference type="Pfam" id="PF21773">
    <property type="entry name" value="ODAD1_CC"/>
    <property type="match status" value="3"/>
</dbReference>
<feature type="domain" description="ODAD1 central coiled coil region" evidence="4">
    <location>
        <begin position="194"/>
        <end position="327"/>
    </location>
</feature>
<sequence>MYEQQIKTITLSKRLMIHLIEQASLAYDHCEEWGEKLEALRIRAHNDCLLHLADMQELIRQLDHRTSPLRYSKRERSKTNTEGSREERASEESTRKGSSRLSKRLMIHLIEQASLAYDHCEEWGEKLEALRIRAHNDCLLHLADMQELIRQLDHRTSPLRYSKRERSKTNTEGSREERASEESTRKGSSRARSLSVKGQRRILKDLEKKEHQKNQRARDLLEQEALHYVQGSFNENTREDISKLAAQFIKQKEENFALFNYVNELNYKLEALSDNIVKLHENIDHHKEIKLEALSDNIVKLHENIDHHKEISEKRAKEQRDTIDSLKIELLGVQQEEQRIPSIP</sequence>
<proteinExistence type="predicted"/>
<accession>A0AAW1K313</accession>
<dbReference type="InterPro" id="IPR051876">
    <property type="entry name" value="ODA-DC/CCD"/>
</dbReference>
<dbReference type="PANTHER" id="PTHR21694:SF18">
    <property type="entry name" value="COILED-COIL DOMAIN-CONTAINING PROTEIN 63"/>
    <property type="match status" value="1"/>
</dbReference>
<evidence type="ECO:0000256" key="1">
    <source>
        <dbReference type="ARBA" id="ARBA00023054"/>
    </source>
</evidence>
<evidence type="ECO:0000313" key="5">
    <source>
        <dbReference type="EMBL" id="KAK9711613.1"/>
    </source>
</evidence>
<organism evidence="5 6">
    <name type="scientific">Popillia japonica</name>
    <name type="common">Japanese beetle</name>
    <dbReference type="NCBI Taxonomy" id="7064"/>
    <lineage>
        <taxon>Eukaryota</taxon>
        <taxon>Metazoa</taxon>
        <taxon>Ecdysozoa</taxon>
        <taxon>Arthropoda</taxon>
        <taxon>Hexapoda</taxon>
        <taxon>Insecta</taxon>
        <taxon>Pterygota</taxon>
        <taxon>Neoptera</taxon>
        <taxon>Endopterygota</taxon>
        <taxon>Coleoptera</taxon>
        <taxon>Polyphaga</taxon>
        <taxon>Scarabaeiformia</taxon>
        <taxon>Scarabaeidae</taxon>
        <taxon>Rutelinae</taxon>
        <taxon>Popillia</taxon>
    </lineage>
</organism>
<evidence type="ECO:0000259" key="4">
    <source>
        <dbReference type="Pfam" id="PF21773"/>
    </source>
</evidence>
<evidence type="ECO:0000256" key="2">
    <source>
        <dbReference type="SAM" id="Coils"/>
    </source>
</evidence>
<dbReference type="AlphaFoldDB" id="A0AAW1K313"/>
<feature type="domain" description="ODAD1 central coiled coil region" evidence="4">
    <location>
        <begin position="103"/>
        <end position="186"/>
    </location>
</feature>
<name>A0AAW1K313_POPJA</name>